<sequence length="42" mass="4982">MKHMRTLCLLCPFVFVVTSACYYFQVCHFNLIKERVMHPCAT</sequence>
<dbReference type="AlphaFoldDB" id="A0A0A9F7D3"/>
<dbReference type="EMBL" id="GBRH01188931">
    <property type="protein sequence ID" value="JAE08965.1"/>
    <property type="molecule type" value="Transcribed_RNA"/>
</dbReference>
<reference evidence="1" key="2">
    <citation type="journal article" date="2015" name="Data Brief">
        <title>Shoot transcriptome of the giant reed, Arundo donax.</title>
        <authorList>
            <person name="Barrero R.A."/>
            <person name="Guerrero F.D."/>
            <person name="Moolhuijzen P."/>
            <person name="Goolsby J.A."/>
            <person name="Tidwell J."/>
            <person name="Bellgard S.E."/>
            <person name="Bellgard M.I."/>
        </authorList>
    </citation>
    <scope>NUCLEOTIDE SEQUENCE</scope>
    <source>
        <tissue evidence="1">Shoot tissue taken approximately 20 cm above the soil surface</tissue>
    </source>
</reference>
<reference evidence="1" key="1">
    <citation type="submission" date="2014-09" db="EMBL/GenBank/DDBJ databases">
        <authorList>
            <person name="Magalhaes I.L.F."/>
            <person name="Oliveira U."/>
            <person name="Santos F.R."/>
            <person name="Vidigal T.H.D.A."/>
            <person name="Brescovit A.D."/>
            <person name="Santos A.J."/>
        </authorList>
    </citation>
    <scope>NUCLEOTIDE SEQUENCE</scope>
    <source>
        <tissue evidence="1">Shoot tissue taken approximately 20 cm above the soil surface</tissue>
    </source>
</reference>
<protein>
    <submittedName>
        <fullName evidence="1">Uncharacterized protein</fullName>
    </submittedName>
</protein>
<proteinExistence type="predicted"/>
<organism evidence="1">
    <name type="scientific">Arundo donax</name>
    <name type="common">Giant reed</name>
    <name type="synonym">Donax arundinaceus</name>
    <dbReference type="NCBI Taxonomy" id="35708"/>
    <lineage>
        <taxon>Eukaryota</taxon>
        <taxon>Viridiplantae</taxon>
        <taxon>Streptophyta</taxon>
        <taxon>Embryophyta</taxon>
        <taxon>Tracheophyta</taxon>
        <taxon>Spermatophyta</taxon>
        <taxon>Magnoliopsida</taxon>
        <taxon>Liliopsida</taxon>
        <taxon>Poales</taxon>
        <taxon>Poaceae</taxon>
        <taxon>PACMAD clade</taxon>
        <taxon>Arundinoideae</taxon>
        <taxon>Arundineae</taxon>
        <taxon>Arundo</taxon>
    </lineage>
</organism>
<evidence type="ECO:0000313" key="1">
    <source>
        <dbReference type="EMBL" id="JAE08965.1"/>
    </source>
</evidence>
<accession>A0A0A9F7D3</accession>
<dbReference type="PROSITE" id="PS51257">
    <property type="entry name" value="PROKAR_LIPOPROTEIN"/>
    <property type="match status" value="1"/>
</dbReference>
<name>A0A0A9F7D3_ARUDO</name>